<name>A0A7T5UIE0_9BACT</name>
<dbReference type="AlphaFoldDB" id="A0A7T5UIE0"/>
<reference evidence="1 2" key="1">
    <citation type="submission" date="2020-07" db="EMBL/GenBank/DDBJ databases">
        <title>Huge and variable diversity of episymbiotic CPR bacteria and DPANN archaea in groundwater ecosystems.</title>
        <authorList>
            <person name="He C.Y."/>
            <person name="Keren R."/>
            <person name="Whittaker M."/>
            <person name="Farag I.F."/>
            <person name="Doudna J."/>
            <person name="Cate J.H.D."/>
            <person name="Banfield J.F."/>
        </authorList>
    </citation>
    <scope>NUCLEOTIDE SEQUENCE [LARGE SCALE GENOMIC DNA]</scope>
    <source>
        <strain evidence="1">NC_groundwater_70_Ag_B-0.1um_54_66</strain>
    </source>
</reference>
<accession>A0A7T5UIE0</accession>
<organism evidence="1 2">
    <name type="scientific">Micavibrio aeruginosavorus</name>
    <dbReference type="NCBI Taxonomy" id="349221"/>
    <lineage>
        <taxon>Bacteria</taxon>
        <taxon>Pseudomonadati</taxon>
        <taxon>Bdellovibrionota</taxon>
        <taxon>Bdellovibrionia</taxon>
        <taxon>Bdellovibrionales</taxon>
        <taxon>Pseudobdellovibrionaceae</taxon>
        <taxon>Micavibrio</taxon>
    </lineage>
</organism>
<evidence type="ECO:0000313" key="1">
    <source>
        <dbReference type="EMBL" id="QQG36588.1"/>
    </source>
</evidence>
<evidence type="ECO:0000313" key="2">
    <source>
        <dbReference type="Proteomes" id="UP000595362"/>
    </source>
</evidence>
<gene>
    <name evidence="1" type="ORF">HYS17_02025</name>
</gene>
<proteinExistence type="predicted"/>
<sequence length="96" mass="10872">MNIELSRLGDGGLVVFADSPFPHDIRRIEYYRDQRLMMLVYDDPEHEGDLMHYELPDVAHEAVEASPNVMVIDHGPGRKLYGYDVPLVHIGDPLAA</sequence>
<protein>
    <submittedName>
        <fullName evidence="1">Uncharacterized protein</fullName>
    </submittedName>
</protein>
<dbReference type="Proteomes" id="UP000595362">
    <property type="component" value="Chromosome"/>
</dbReference>
<dbReference type="EMBL" id="CP066681">
    <property type="protein sequence ID" value="QQG36588.1"/>
    <property type="molecule type" value="Genomic_DNA"/>
</dbReference>